<dbReference type="PANTHER" id="PTHR43479">
    <property type="entry name" value="ACREF/ENVCD OPERON REPRESSOR-RELATED"/>
    <property type="match status" value="1"/>
</dbReference>
<dbReference type="Gene3D" id="1.10.357.10">
    <property type="entry name" value="Tetracycline Repressor, domain 2"/>
    <property type="match status" value="1"/>
</dbReference>
<organism evidence="4 5">
    <name type="scientific">Paenibacillus yonginensis</name>
    <dbReference type="NCBI Taxonomy" id="1462996"/>
    <lineage>
        <taxon>Bacteria</taxon>
        <taxon>Bacillati</taxon>
        <taxon>Bacillota</taxon>
        <taxon>Bacilli</taxon>
        <taxon>Bacillales</taxon>
        <taxon>Paenibacillaceae</taxon>
        <taxon>Paenibacillus</taxon>
    </lineage>
</organism>
<dbReference type="SUPFAM" id="SSF48498">
    <property type="entry name" value="Tetracyclin repressor-like, C-terminal domain"/>
    <property type="match status" value="1"/>
</dbReference>
<dbReference type="RefSeq" id="WP_068694386.1">
    <property type="nucleotide sequence ID" value="NZ_CP014167.1"/>
</dbReference>
<dbReference type="SUPFAM" id="SSF46689">
    <property type="entry name" value="Homeodomain-like"/>
    <property type="match status" value="1"/>
</dbReference>
<dbReference type="STRING" id="1462996.AWM70_03615"/>
<dbReference type="OrthoDB" id="9814703at2"/>
<dbReference type="InterPro" id="IPR009057">
    <property type="entry name" value="Homeodomain-like_sf"/>
</dbReference>
<evidence type="ECO:0000256" key="2">
    <source>
        <dbReference type="PROSITE-ProRule" id="PRU00335"/>
    </source>
</evidence>
<feature type="domain" description="HTH tetR-type" evidence="3">
    <location>
        <begin position="8"/>
        <end position="68"/>
    </location>
</feature>
<name>A0A1B1MX61_9BACL</name>
<evidence type="ECO:0000313" key="4">
    <source>
        <dbReference type="EMBL" id="ANS73772.1"/>
    </source>
</evidence>
<keyword evidence="1 2" id="KW-0238">DNA-binding</keyword>
<sequence length="201" mass="22986">MKNEERRQQTIRKLLDATKELLQDKSCHVVTLKDIMDKTELSKGAIFHYVKSKDEIFTWILQERLEEINQRFMKEVEQSGSRFDEPMQAISNSLRTLEDPQEVTNKILMYLLGKEEDPLIAEALRGFKDRSVQLAKQWIMTGQQHGVIRPSIDADQTSELFVLLSFGLRVGSTICSAPASFGSGELSSFMAKMLKNESLKN</sequence>
<gene>
    <name evidence="4" type="ORF">AWM70_03615</name>
</gene>
<dbReference type="EMBL" id="CP014167">
    <property type="protein sequence ID" value="ANS73772.1"/>
    <property type="molecule type" value="Genomic_DNA"/>
</dbReference>
<accession>A0A1B1MX61</accession>
<feature type="DNA-binding region" description="H-T-H motif" evidence="2">
    <location>
        <begin position="31"/>
        <end position="50"/>
    </location>
</feature>
<dbReference type="InterPro" id="IPR001647">
    <property type="entry name" value="HTH_TetR"/>
</dbReference>
<evidence type="ECO:0000256" key="1">
    <source>
        <dbReference type="ARBA" id="ARBA00023125"/>
    </source>
</evidence>
<evidence type="ECO:0000259" key="3">
    <source>
        <dbReference type="PROSITE" id="PS50977"/>
    </source>
</evidence>
<dbReference type="InterPro" id="IPR036271">
    <property type="entry name" value="Tet_transcr_reg_TetR-rel_C_sf"/>
</dbReference>
<reference evidence="4 5" key="1">
    <citation type="submission" date="2016-01" db="EMBL/GenBank/DDBJ databases">
        <title>Complete Genome Sequence of Paenibacillus yonginensis DCY84, a novel Plant Growth-Promoting Bacteria with Elicitation of Induced Systemic Resistance.</title>
        <authorList>
            <person name="Kim Y.J."/>
            <person name="Yang D.C."/>
            <person name="Sukweenadhi J."/>
        </authorList>
    </citation>
    <scope>NUCLEOTIDE SEQUENCE [LARGE SCALE GENOMIC DNA]</scope>
    <source>
        <strain evidence="4 5">DCY84</strain>
    </source>
</reference>
<dbReference type="InterPro" id="IPR050624">
    <property type="entry name" value="HTH-type_Tx_Regulator"/>
</dbReference>
<proteinExistence type="predicted"/>
<dbReference type="KEGG" id="pyg:AWM70_03615"/>
<dbReference type="Proteomes" id="UP000092573">
    <property type="component" value="Chromosome"/>
</dbReference>
<dbReference type="GO" id="GO:0003677">
    <property type="term" value="F:DNA binding"/>
    <property type="evidence" value="ECO:0007669"/>
    <property type="project" value="UniProtKB-UniRule"/>
</dbReference>
<dbReference type="Pfam" id="PF00440">
    <property type="entry name" value="TetR_N"/>
    <property type="match status" value="1"/>
</dbReference>
<dbReference type="AlphaFoldDB" id="A0A1B1MX61"/>
<evidence type="ECO:0000313" key="5">
    <source>
        <dbReference type="Proteomes" id="UP000092573"/>
    </source>
</evidence>
<keyword evidence="5" id="KW-1185">Reference proteome</keyword>
<dbReference type="PANTHER" id="PTHR43479:SF11">
    <property type="entry name" value="ACREF_ENVCD OPERON REPRESSOR-RELATED"/>
    <property type="match status" value="1"/>
</dbReference>
<dbReference type="PROSITE" id="PS50977">
    <property type="entry name" value="HTH_TETR_2"/>
    <property type="match status" value="1"/>
</dbReference>
<protein>
    <submittedName>
        <fullName evidence="4">TetR family transcriptional regulator</fullName>
    </submittedName>
</protein>